<dbReference type="NCBIfam" id="TIGR01571">
    <property type="entry name" value="A_thal_Cys_rich"/>
    <property type="match status" value="1"/>
</dbReference>
<feature type="region of interest" description="Disordered" evidence="1">
    <location>
        <begin position="1"/>
        <end position="24"/>
    </location>
</feature>
<dbReference type="Pfam" id="PF04749">
    <property type="entry name" value="PLAC8"/>
    <property type="match status" value="1"/>
</dbReference>
<proteinExistence type="predicted"/>
<dbReference type="EMBL" id="JAXIOK010000008">
    <property type="protein sequence ID" value="KAK4763791.1"/>
    <property type="molecule type" value="Genomic_DNA"/>
</dbReference>
<keyword evidence="3" id="KW-1185">Reference proteome</keyword>
<dbReference type="PANTHER" id="PTHR15907">
    <property type="entry name" value="DUF614 FAMILY PROTEIN-RELATED"/>
    <property type="match status" value="1"/>
</dbReference>
<evidence type="ECO:0000256" key="1">
    <source>
        <dbReference type="SAM" id="MobiDB-lite"/>
    </source>
</evidence>
<dbReference type="Proteomes" id="UP001345219">
    <property type="component" value="Chromosome 11"/>
</dbReference>
<protein>
    <submittedName>
        <fullName evidence="2">Uncharacterized protein</fullName>
    </submittedName>
</protein>
<dbReference type="AlphaFoldDB" id="A0AAN7KGQ6"/>
<dbReference type="InterPro" id="IPR006461">
    <property type="entry name" value="PLAC_motif_containing"/>
</dbReference>
<evidence type="ECO:0000313" key="3">
    <source>
        <dbReference type="Proteomes" id="UP001345219"/>
    </source>
</evidence>
<gene>
    <name evidence="2" type="ORF">SAY87_013229</name>
</gene>
<reference evidence="2 3" key="1">
    <citation type="journal article" date="2023" name="Hortic Res">
        <title>Pangenome of water caltrop reveals structural variations and asymmetric subgenome divergence after allopolyploidization.</title>
        <authorList>
            <person name="Zhang X."/>
            <person name="Chen Y."/>
            <person name="Wang L."/>
            <person name="Yuan Y."/>
            <person name="Fang M."/>
            <person name="Shi L."/>
            <person name="Lu R."/>
            <person name="Comes H.P."/>
            <person name="Ma Y."/>
            <person name="Chen Y."/>
            <person name="Huang G."/>
            <person name="Zhou Y."/>
            <person name="Zheng Z."/>
            <person name="Qiu Y."/>
        </authorList>
    </citation>
    <scope>NUCLEOTIDE SEQUENCE [LARGE SCALE GENOMIC DNA]</scope>
    <source>
        <tissue evidence="2">Roots</tissue>
    </source>
</reference>
<accession>A0AAN7KGQ6</accession>
<sequence>MAGTRETSQEQKRPAYPPPAGVIPAAGIPMSQPAPMYTEMASAPAIQQPPHQLLLENRGPWSVNLFDCFSECGFRTRWSQSRSDPVRLTDNELKTNCSFWNEHSTLHILIGAMSGCACIYSCLYRMKMREQYNLEGSPTQDFFIHCCCEPCSLTQQYRELQNRGFNVALGIMHSSFAYFN</sequence>
<name>A0AAN7KGQ6_9MYRT</name>
<comment type="caution">
    <text evidence="2">The sequence shown here is derived from an EMBL/GenBank/DDBJ whole genome shotgun (WGS) entry which is preliminary data.</text>
</comment>
<organism evidence="2 3">
    <name type="scientific">Trapa incisa</name>
    <dbReference type="NCBI Taxonomy" id="236973"/>
    <lineage>
        <taxon>Eukaryota</taxon>
        <taxon>Viridiplantae</taxon>
        <taxon>Streptophyta</taxon>
        <taxon>Embryophyta</taxon>
        <taxon>Tracheophyta</taxon>
        <taxon>Spermatophyta</taxon>
        <taxon>Magnoliopsida</taxon>
        <taxon>eudicotyledons</taxon>
        <taxon>Gunneridae</taxon>
        <taxon>Pentapetalae</taxon>
        <taxon>rosids</taxon>
        <taxon>malvids</taxon>
        <taxon>Myrtales</taxon>
        <taxon>Lythraceae</taxon>
        <taxon>Trapa</taxon>
    </lineage>
</organism>
<evidence type="ECO:0000313" key="2">
    <source>
        <dbReference type="EMBL" id="KAK4763791.1"/>
    </source>
</evidence>